<organism evidence="2 5">
    <name type="scientific">Lactobacillus amylovorus subsp. animalium</name>
    <dbReference type="NCBI Taxonomy" id="3378536"/>
    <lineage>
        <taxon>Bacteria</taxon>
        <taxon>Bacillati</taxon>
        <taxon>Bacillota</taxon>
        <taxon>Bacilli</taxon>
        <taxon>Lactobacillales</taxon>
        <taxon>Lactobacillaceae</taxon>
        <taxon>Lactobacillus</taxon>
    </lineage>
</organism>
<dbReference type="Proteomes" id="UP001332503">
    <property type="component" value="Unassembled WGS sequence"/>
</dbReference>
<gene>
    <name evidence="3" type="ORF">LABF125_09810</name>
    <name evidence="2" type="ORF">LABF186_10400</name>
</gene>
<keyword evidence="2" id="KW-0238">DNA-binding</keyword>
<dbReference type="InterPro" id="IPR007492">
    <property type="entry name" value="LytTR_DNA-bd_dom"/>
</dbReference>
<dbReference type="InterPro" id="IPR046947">
    <property type="entry name" value="LytR-like"/>
</dbReference>
<proteinExistence type="predicted"/>
<dbReference type="GO" id="GO:0003677">
    <property type="term" value="F:DNA binding"/>
    <property type="evidence" value="ECO:0007669"/>
    <property type="project" value="UniProtKB-KW"/>
</dbReference>
<sequence>MKFKLLINPKKDEFVQAQVHQENDFTKELKDFVLTNGNSNQLLVYDDKDAITLSLDDIALITIIDDKTYAICNNQKQYRIKKRIYQLVNELPKHFWRINKSSIANRYQISRFAETQMAGINIIMKNGLTDYVSRRCFAKIRKELDDL</sequence>
<accession>A0ABD0C3R2</accession>
<evidence type="ECO:0000313" key="3">
    <source>
        <dbReference type="EMBL" id="GMM15848.1"/>
    </source>
</evidence>
<dbReference type="Proteomes" id="UP001346800">
    <property type="component" value="Unassembled WGS sequence"/>
</dbReference>
<dbReference type="EMBL" id="BTFR01000016">
    <property type="protein sequence ID" value="GMM15848.1"/>
    <property type="molecule type" value="Genomic_DNA"/>
</dbReference>
<dbReference type="AlphaFoldDB" id="A0ABD0C3R2"/>
<dbReference type="PANTHER" id="PTHR37299">
    <property type="entry name" value="TRANSCRIPTIONAL REGULATOR-RELATED"/>
    <property type="match status" value="1"/>
</dbReference>
<dbReference type="PANTHER" id="PTHR37299:SF4">
    <property type="entry name" value="TRANSCRIPTIONAL REGULATOR"/>
    <property type="match status" value="1"/>
</dbReference>
<protein>
    <submittedName>
        <fullName evidence="2">LytTR family DNA-binding domain-containing protein</fullName>
    </submittedName>
</protein>
<dbReference type="Pfam" id="PF04397">
    <property type="entry name" value="LytTR"/>
    <property type="match status" value="1"/>
</dbReference>
<reference evidence="2" key="1">
    <citation type="submission" date="2023-06" db="EMBL/GenBank/DDBJ databases">
        <authorList>
            <person name="Tohno M."/>
            <person name="Tanizawa Y."/>
        </authorList>
    </citation>
    <scope>NUCLEOTIDE SEQUENCE</scope>
    <source>
        <strain evidence="3">BF125</strain>
        <strain evidence="2">BF186</strain>
    </source>
</reference>
<evidence type="ECO:0000313" key="2">
    <source>
        <dbReference type="EMBL" id="GMM13925.1"/>
    </source>
</evidence>
<evidence type="ECO:0000259" key="1">
    <source>
        <dbReference type="PROSITE" id="PS50930"/>
    </source>
</evidence>
<dbReference type="RefSeq" id="WP_052543244.1">
    <property type="nucleotide sequence ID" value="NZ_BTFQ01000040.1"/>
</dbReference>
<evidence type="ECO:0000313" key="5">
    <source>
        <dbReference type="Proteomes" id="UP001346800"/>
    </source>
</evidence>
<dbReference type="PROSITE" id="PS50930">
    <property type="entry name" value="HTH_LYTTR"/>
    <property type="match status" value="1"/>
</dbReference>
<evidence type="ECO:0000313" key="4">
    <source>
        <dbReference type="Proteomes" id="UP001332503"/>
    </source>
</evidence>
<dbReference type="Gene3D" id="2.40.50.1020">
    <property type="entry name" value="LytTr DNA-binding domain"/>
    <property type="match status" value="1"/>
</dbReference>
<dbReference type="SMART" id="SM00850">
    <property type="entry name" value="LytTR"/>
    <property type="match status" value="1"/>
</dbReference>
<name>A0ABD0C3R2_LACAM</name>
<keyword evidence="4" id="KW-1185">Reference proteome</keyword>
<reference evidence="4 5" key="2">
    <citation type="journal article" date="2024" name="Int. J. Syst. Evol. Microbiol.">
        <title>Proposal of Lactobacillus amylovorus subsp. animalis subsp. nov. and an emended description of Lactobacillus amylovorus.</title>
        <authorList>
            <person name="Yamane K."/>
            <person name="Tanizawa Y."/>
            <person name="Kobayashi H."/>
            <person name="Kamizono T."/>
            <person name="Kojima Y."/>
            <person name="Takagi H."/>
            <person name="Tohno M."/>
        </authorList>
    </citation>
    <scope>NUCLEOTIDE SEQUENCE [LARGE SCALE GENOMIC DNA]</scope>
    <source>
        <strain evidence="3 4">BF125</strain>
        <strain evidence="2 5">BF186</strain>
    </source>
</reference>
<feature type="domain" description="HTH LytTR-type" evidence="1">
    <location>
        <begin position="42"/>
        <end position="146"/>
    </location>
</feature>
<comment type="caution">
    <text evidence="2">The sequence shown here is derived from an EMBL/GenBank/DDBJ whole genome shotgun (WGS) entry which is preliminary data.</text>
</comment>
<dbReference type="EMBL" id="BTFQ01000040">
    <property type="protein sequence ID" value="GMM13925.1"/>
    <property type="molecule type" value="Genomic_DNA"/>
</dbReference>